<comment type="caution">
    <text evidence="1">The sequence shown here is derived from an EMBL/GenBank/DDBJ whole genome shotgun (WGS) entry which is preliminary data.</text>
</comment>
<dbReference type="EMBL" id="JAENGY010002046">
    <property type="protein sequence ID" value="KAG6945686.1"/>
    <property type="molecule type" value="Genomic_DNA"/>
</dbReference>
<organism evidence="1 2">
    <name type="scientific">Phytophthora aleatoria</name>
    <dbReference type="NCBI Taxonomy" id="2496075"/>
    <lineage>
        <taxon>Eukaryota</taxon>
        <taxon>Sar</taxon>
        <taxon>Stramenopiles</taxon>
        <taxon>Oomycota</taxon>
        <taxon>Peronosporomycetes</taxon>
        <taxon>Peronosporales</taxon>
        <taxon>Peronosporaceae</taxon>
        <taxon>Phytophthora</taxon>
    </lineage>
</organism>
<dbReference type="AlphaFoldDB" id="A0A8J5LYZ3"/>
<reference evidence="1" key="1">
    <citation type="submission" date="2021-01" db="EMBL/GenBank/DDBJ databases">
        <title>Phytophthora aleatoria, a newly-described species from Pinus radiata is distinct from Phytophthora cactorum isolates based on comparative genomics.</title>
        <authorList>
            <person name="Mcdougal R."/>
            <person name="Panda P."/>
            <person name="Williams N."/>
            <person name="Studholme D.J."/>
        </authorList>
    </citation>
    <scope>NUCLEOTIDE SEQUENCE</scope>
    <source>
        <strain evidence="1">NZFS 4037</strain>
    </source>
</reference>
<protein>
    <submittedName>
        <fullName evidence="1">Uncharacterized protein</fullName>
    </submittedName>
</protein>
<dbReference type="Proteomes" id="UP000709295">
    <property type="component" value="Unassembled WGS sequence"/>
</dbReference>
<keyword evidence="2" id="KW-1185">Reference proteome</keyword>
<name>A0A8J5LYZ3_9STRA</name>
<sequence>MCVVPGGLTPYLQAGDIGIYKSFKDLLYLEINAWKQSDKVEYTRFGNLRMPSVDTEESTIMRSVEATGFAQNPSEWFIAKHDVYGAKFREKWSENSKESSDEEDLFNLSVLDDALDDAELVTLMSFKDDKKYDARRNFTTEELLCITANLVCPAG</sequence>
<evidence type="ECO:0000313" key="2">
    <source>
        <dbReference type="Proteomes" id="UP000709295"/>
    </source>
</evidence>
<gene>
    <name evidence="1" type="ORF">JG688_00016436</name>
</gene>
<evidence type="ECO:0000313" key="1">
    <source>
        <dbReference type="EMBL" id="KAG6945686.1"/>
    </source>
</evidence>
<proteinExistence type="predicted"/>
<accession>A0A8J5LYZ3</accession>